<keyword evidence="3" id="KW-1185">Reference proteome</keyword>
<evidence type="ECO:0000256" key="1">
    <source>
        <dbReference type="SAM" id="MobiDB-lite"/>
    </source>
</evidence>
<evidence type="ECO:0000313" key="3">
    <source>
        <dbReference type="Proteomes" id="UP000766486"/>
    </source>
</evidence>
<feature type="compositionally biased region" description="Acidic residues" evidence="1">
    <location>
        <begin position="442"/>
        <end position="462"/>
    </location>
</feature>
<name>A0ABY6UG54_BIOOC</name>
<sequence length="739" mass="83731">MWAICTTTLSLHDIPNPSIASFAILSREGRPASSRSPPTIDRRHWDTSLIPTAVITACQIAAGLGAKYLWDRWLCVDQSSSAEAALSINEWRQRLGSALVTIVYLCDLSAQSSGYNENDWERCGYWKEAATTTDFILSKRAEIYDNQWNHRCSKTCAEFIPLASNITGIPISVLRDPTTLANVAVGIRIAWYATKFSARPEDWAYSLAPILGVEMQIIYGEGETKAFCRLQEQVLHDSRDSSIFAWRASSSGPEIRGIFAHSPAEFAHLLAYQNINLTPWRFDSKVRFTNNGAEIRGPVINQGLFTFLEIRKPTPAGTGSELPIAIQLRELDGVYIRVGLTSAHTRIATPPRRQTIDIIRDVDPITVDRMRTDIEKFDQFLSTRGAGRRLSNQEPGGESSMTIRSKGPTGLKRRRSGRPLPPYASRRSLPRVYQGYYSSDSSESESSDSSTESDSDSDDSSENDQRRASSDYEPEEEYILEEGNKLHCLRPDILDSVFDNVQICVTTAEYKAPPDDRLPPLKRARTTKWNSLHEDASSSGAFEDPNMVIIPRQRGYFHFSCPYYLRKPEKYRACLLGHDLQSIEDVIHHLQEDHTEPPYCPICRQPFERALVRDNHVRARVCQVSQGEVDGVNERQKRRLEKKDRIQLGETRRWARIWNTVFPDSNDVPQPYMSSGAERDISIIRDFWDTNGLDLVSEYMGKQGIPDQHEPEEIAALSKLVLQDILDRVLRDRPARSET</sequence>
<comment type="caution">
    <text evidence="2">The sequence shown here is derived from an EMBL/GenBank/DDBJ whole genome shotgun (WGS) entry which is preliminary data.</text>
</comment>
<proteinExistence type="predicted"/>
<reference evidence="2 3" key="1">
    <citation type="submission" date="2019-06" db="EMBL/GenBank/DDBJ databases">
        <authorList>
            <person name="Broberg M."/>
        </authorList>
    </citation>
    <scope>NUCLEOTIDE SEQUENCE [LARGE SCALE GENOMIC DNA]</scope>
</reference>
<organism evidence="2 3">
    <name type="scientific">Bionectria ochroleuca</name>
    <name type="common">Gliocladium roseum</name>
    <dbReference type="NCBI Taxonomy" id="29856"/>
    <lineage>
        <taxon>Eukaryota</taxon>
        <taxon>Fungi</taxon>
        <taxon>Dikarya</taxon>
        <taxon>Ascomycota</taxon>
        <taxon>Pezizomycotina</taxon>
        <taxon>Sordariomycetes</taxon>
        <taxon>Hypocreomycetidae</taxon>
        <taxon>Hypocreales</taxon>
        <taxon>Bionectriaceae</taxon>
        <taxon>Clonostachys</taxon>
    </lineage>
</organism>
<dbReference type="Proteomes" id="UP000766486">
    <property type="component" value="Unassembled WGS sequence"/>
</dbReference>
<evidence type="ECO:0008006" key="4">
    <source>
        <dbReference type="Google" id="ProtNLM"/>
    </source>
</evidence>
<accession>A0ABY6UG54</accession>
<feature type="region of interest" description="Disordered" evidence="1">
    <location>
        <begin position="385"/>
        <end position="476"/>
    </location>
</feature>
<evidence type="ECO:0000313" key="2">
    <source>
        <dbReference type="EMBL" id="VUC29614.1"/>
    </source>
</evidence>
<dbReference type="PANTHER" id="PTHR10622">
    <property type="entry name" value="HET DOMAIN-CONTAINING PROTEIN"/>
    <property type="match status" value="1"/>
</dbReference>
<dbReference type="EMBL" id="CABFNS010000806">
    <property type="protein sequence ID" value="VUC29614.1"/>
    <property type="molecule type" value="Genomic_DNA"/>
</dbReference>
<dbReference type="PANTHER" id="PTHR10622:SF12">
    <property type="entry name" value="HET DOMAIN-CONTAINING PROTEIN"/>
    <property type="match status" value="1"/>
</dbReference>
<gene>
    <name evidence="2" type="ORF">CLO192961_LOCUS262204</name>
</gene>
<feature type="compositionally biased region" description="Polar residues" evidence="1">
    <location>
        <begin position="390"/>
        <end position="403"/>
    </location>
</feature>
<protein>
    <recommendedName>
        <fullName evidence="4">Heterokaryon incompatibility domain-containing protein</fullName>
    </recommendedName>
</protein>